<name>A0AA39TPJ1_9PEZI</name>
<dbReference type="Proteomes" id="UP001174934">
    <property type="component" value="Unassembled WGS sequence"/>
</dbReference>
<evidence type="ECO:0000259" key="1">
    <source>
        <dbReference type="Pfam" id="PF13391"/>
    </source>
</evidence>
<dbReference type="Pfam" id="PF13391">
    <property type="entry name" value="HNH_2"/>
    <property type="match status" value="1"/>
</dbReference>
<protein>
    <recommendedName>
        <fullName evidence="1">HNH nuclease domain-containing protein</fullName>
    </recommendedName>
</protein>
<organism evidence="2 3">
    <name type="scientific">Bombardia bombarda</name>
    <dbReference type="NCBI Taxonomy" id="252184"/>
    <lineage>
        <taxon>Eukaryota</taxon>
        <taxon>Fungi</taxon>
        <taxon>Dikarya</taxon>
        <taxon>Ascomycota</taxon>
        <taxon>Pezizomycotina</taxon>
        <taxon>Sordariomycetes</taxon>
        <taxon>Sordariomycetidae</taxon>
        <taxon>Sordariales</taxon>
        <taxon>Lasiosphaeriaceae</taxon>
        <taxon>Bombardia</taxon>
    </lineage>
</organism>
<evidence type="ECO:0000313" key="2">
    <source>
        <dbReference type="EMBL" id="KAK0612441.1"/>
    </source>
</evidence>
<gene>
    <name evidence="2" type="ORF">B0T17DRAFT_499672</name>
</gene>
<comment type="caution">
    <text evidence="2">The sequence shown here is derived from an EMBL/GenBank/DDBJ whole genome shotgun (WGS) entry which is preliminary data.</text>
</comment>
<accession>A0AA39TPJ1</accession>
<reference evidence="2" key="1">
    <citation type="submission" date="2023-06" db="EMBL/GenBank/DDBJ databases">
        <title>Genome-scale phylogeny and comparative genomics of the fungal order Sordariales.</title>
        <authorList>
            <consortium name="Lawrence Berkeley National Laboratory"/>
            <person name="Hensen N."/>
            <person name="Bonometti L."/>
            <person name="Westerberg I."/>
            <person name="Brannstrom I.O."/>
            <person name="Guillou S."/>
            <person name="Cros-Aarteil S."/>
            <person name="Calhoun S."/>
            <person name="Haridas S."/>
            <person name="Kuo A."/>
            <person name="Mondo S."/>
            <person name="Pangilinan J."/>
            <person name="Riley R."/>
            <person name="LaButti K."/>
            <person name="Andreopoulos B."/>
            <person name="Lipzen A."/>
            <person name="Chen C."/>
            <person name="Yanf M."/>
            <person name="Daum C."/>
            <person name="Ng V."/>
            <person name="Clum A."/>
            <person name="Steindorff A."/>
            <person name="Ohm R."/>
            <person name="Martin F."/>
            <person name="Silar P."/>
            <person name="Natvig D."/>
            <person name="Lalanne C."/>
            <person name="Gautier V."/>
            <person name="Ament-velasquez S.L."/>
            <person name="Kruys A."/>
            <person name="Hutchinson M.I."/>
            <person name="Powell A.J."/>
            <person name="Barry K."/>
            <person name="Miller A.N."/>
            <person name="Grigoriev I.V."/>
            <person name="Debuchy R."/>
            <person name="Gladieux P."/>
            <person name="Thoren M.H."/>
            <person name="Johannesson H."/>
        </authorList>
    </citation>
    <scope>NUCLEOTIDE SEQUENCE</scope>
    <source>
        <strain evidence="2">SMH3391-2</strain>
    </source>
</reference>
<sequence length="383" mass="42908">MAAPSHRHQSSLEGLVDFSAAAPFFADEQQRTQAVGRFRRIVDYFEAAEQPAPRYGEGYNRPALVRLTFEYACSQTSQDRFLGAFFRSLALGMLDNDSVDLSDESVVADFRSPLFGFAEFLMTDFFLPLRASTNRTPQPSPVYHAAVQQAQTQEDQQRIEHFVGTPERLSALRGSCLTRDRYRCVITRTFDIAEAMPRLRQPPATDDDGNSLDMSNIGGLEVAHILPHALTKEENGELSELKKAAIAILNMFDSGVMHMIEGADMHRPYNAITLSLEMHQRFGQFHIFFEPDADAAPHTYRIDSFVPFSTRFPVTRTLFMHPSIDPPSERLLALHSAIGHILHLSGAGDYIQVILRDMEEGVVRGDGSTQLGDMLRIGLQMRG</sequence>
<dbReference type="InterPro" id="IPR003615">
    <property type="entry name" value="HNH_nuc"/>
</dbReference>
<dbReference type="AlphaFoldDB" id="A0AA39TPJ1"/>
<dbReference type="EMBL" id="JAULSR010000009">
    <property type="protein sequence ID" value="KAK0612441.1"/>
    <property type="molecule type" value="Genomic_DNA"/>
</dbReference>
<proteinExistence type="predicted"/>
<keyword evidence="3" id="KW-1185">Reference proteome</keyword>
<evidence type="ECO:0000313" key="3">
    <source>
        <dbReference type="Proteomes" id="UP001174934"/>
    </source>
</evidence>
<feature type="domain" description="HNH nuclease" evidence="1">
    <location>
        <begin position="184"/>
        <end position="290"/>
    </location>
</feature>